<keyword evidence="6 14" id="KW-0378">Hydrolase</keyword>
<evidence type="ECO:0000313" key="18">
    <source>
        <dbReference type="Proteomes" id="UP000783390"/>
    </source>
</evidence>
<evidence type="ECO:0000256" key="11">
    <source>
        <dbReference type="ARBA" id="ARBA00023014"/>
    </source>
</evidence>
<keyword evidence="8 14" id="KW-0269">Exonuclease</keyword>
<sequence>MGIRFIYGRAGSGKSRFCLEQIKKKLDDKKQNKLILIVPEQYTFQTEKKLLDIVGEKALLRTEVLSFKTMAHRVFEECGGRVHQSMKDEGKSMLIYKLLQEKGDTLEYFNKISREQGFIEIVSKTLTEFKKYKVSKEELLDALEKIEDEELKEKLNDLADIYSEYNKRIESNVIDSDDELTILAKKLKNCCIYDDAEIWIDEFTTFTPQQLDVICELAFHASKINITLCMDELGHGKESEVTDIFNALKNTEYRIVKLMEENNISYLEPINLNKEYPYRFKDSEELKHIEKHFFTYPFKIYKGPNKDVRLYKANNSYDEIDMIAKDIVRLVRDKGYRYKDIAVVCRDIDSYEKITSVIFKQYDIPYFLDKKIEVLSNPLVILIMSAFEILIQNWSYESVFKYLKSGLVKIEREYVDILENYILANGLKGYRWTTEEVNDGYFESEDVYSNADELIIKEIMEDVRAPIMRFHKKIKGNKSVRIICSAIYELLIDLDVFNRIDEWIEGFKEEGLEDKVKEYEQVPSMVMEILDQAVDVIGNDKLAPKEFYKVLNAGFEIKEIGVIPVALDQVNIGDIARVKGREVKALYIVGVNDGVLPSVTKEEGILSDADRDILKERGIELAATTRTRAFEEQYMVYTALTIPSKYLMITYPMADFEGKSLRPSIIIPRIKRVLSNLKEESDIFNYPQKYDSFNKVTTPIPTFNELILALRKQADREDIDDYWREVFSWYMKHKDFEDKTNIIFKGINYSNIGEEISREKIKELYQNENGNLRFNVSRLEKYAACPFSYFIQYGLKAKDRKIYEFSAPDLGSFMHDILDKFTNKVKDEKISWSELTGEKCRNIVSNLIDVKLKEETNSILNSTKKYKYFTDRFKRVISKSVSVISEQMKRGDFEVFRNEFEFGNMDGGEPIKLDLPTGERVYLTGRIDRIDTLNMDGNTYLRVIDYKSGAKKFDLTEAYYGIQIQLLVYLDAFLRNSEYILNTGAVPGAILYFRIDDPIIKSTKELDDEEIQKQILDKLKMNGLLLKDAKVVRAMDNTMETYSLIIPASFKKDGDFSSRSSVATEEQFEILREYVNMKMVEICTDMLSGKIKIEPTKNNQRAYCEYCDYSAICQFDTSIKDNRYKLVIKKSDDDIWNKIENKVKGEEEEK</sequence>
<dbReference type="Pfam" id="PF12705">
    <property type="entry name" value="PDDEXK_1"/>
    <property type="match status" value="1"/>
</dbReference>
<dbReference type="Proteomes" id="UP000783390">
    <property type="component" value="Unassembled WGS sequence"/>
</dbReference>
<dbReference type="EMBL" id="JAGGJZ010000005">
    <property type="protein sequence ID" value="MBP1890143.1"/>
    <property type="molecule type" value="Genomic_DNA"/>
</dbReference>
<dbReference type="InterPro" id="IPR014017">
    <property type="entry name" value="DNA_helicase_UvrD-like_C"/>
</dbReference>
<dbReference type="PANTHER" id="PTHR30591">
    <property type="entry name" value="RECBCD ENZYME SUBUNIT RECC"/>
    <property type="match status" value="1"/>
</dbReference>
<evidence type="ECO:0000256" key="1">
    <source>
        <dbReference type="ARBA" id="ARBA00022485"/>
    </source>
</evidence>
<comment type="similarity">
    <text evidence="14">Belongs to the helicase family. AddB/RexB type 1 subfamily.</text>
</comment>
<comment type="miscellaneous">
    <text evidence="14">Despite having conserved helicase domains, this subunit does not have helicase activity.</text>
</comment>
<evidence type="ECO:0000256" key="4">
    <source>
        <dbReference type="ARBA" id="ARBA00022741"/>
    </source>
</evidence>
<dbReference type="EC" id="3.1.-.-" evidence="14"/>
<dbReference type="PROSITE" id="PS51217">
    <property type="entry name" value="UVRD_HELICASE_CTER"/>
    <property type="match status" value="1"/>
</dbReference>
<keyword evidence="4 14" id="KW-0547">Nucleotide-binding</keyword>
<evidence type="ECO:0000256" key="6">
    <source>
        <dbReference type="ARBA" id="ARBA00022801"/>
    </source>
</evidence>
<evidence type="ECO:0000259" key="16">
    <source>
        <dbReference type="PROSITE" id="PS51217"/>
    </source>
</evidence>
<dbReference type="SUPFAM" id="SSF52540">
    <property type="entry name" value="P-loop containing nucleoside triphosphate hydrolases"/>
    <property type="match status" value="1"/>
</dbReference>
<organism evidence="17 18">
    <name type="scientific">Clostridium moniliforme</name>
    <dbReference type="NCBI Taxonomy" id="39489"/>
    <lineage>
        <taxon>Bacteria</taxon>
        <taxon>Bacillati</taxon>
        <taxon>Bacillota</taxon>
        <taxon>Clostridia</taxon>
        <taxon>Eubacteriales</taxon>
        <taxon>Clostridiaceae</taxon>
        <taxon>Clostridium</taxon>
    </lineage>
</organism>
<keyword evidence="9 14" id="KW-0067">ATP-binding</keyword>
<comment type="subunit">
    <text evidence="14">Heterodimer of AddA and AddB.</text>
</comment>
<evidence type="ECO:0000256" key="9">
    <source>
        <dbReference type="ARBA" id="ARBA00022840"/>
    </source>
</evidence>
<keyword evidence="2 14" id="KW-0540">Nuclease</keyword>
<comment type="cofactor">
    <cofactor evidence="14">
        <name>Mg(2+)</name>
        <dbReference type="ChEBI" id="CHEBI:18420"/>
    </cofactor>
</comment>
<dbReference type="PANTHER" id="PTHR30591:SF1">
    <property type="entry name" value="RECBCD ENZYME SUBUNIT RECC"/>
    <property type="match status" value="1"/>
</dbReference>
<keyword evidence="5 14" id="KW-0227">DNA damage</keyword>
<dbReference type="InterPro" id="IPR011604">
    <property type="entry name" value="PDDEXK-like_dom_sf"/>
</dbReference>
<feature type="binding site" evidence="14">
    <location>
        <position position="1107"/>
    </location>
    <ligand>
        <name>[4Fe-4S] cluster</name>
        <dbReference type="ChEBI" id="CHEBI:49883"/>
    </ligand>
</feature>
<keyword evidence="12 14" id="KW-0238">DNA-binding</keyword>
<comment type="function">
    <text evidence="14">The heterodimer acts as both an ATP-dependent DNA helicase and an ATP-dependent, dual-direction single-stranded exonuclease. Recognizes the chi site generating a DNA molecule suitable for the initiation of homologous recombination. The AddB subunit has 5' -&gt; 3' nuclease activity but not helicase activity.</text>
</comment>
<feature type="binding site" evidence="14">
    <location>
        <position position="785"/>
    </location>
    <ligand>
        <name>[4Fe-4S] cluster</name>
        <dbReference type="ChEBI" id="CHEBI:49883"/>
    </ligand>
</feature>
<evidence type="ECO:0000256" key="8">
    <source>
        <dbReference type="ARBA" id="ARBA00022839"/>
    </source>
</evidence>
<keyword evidence="7 14" id="KW-0347">Helicase</keyword>
<keyword evidence="13 14" id="KW-0234">DNA repair</keyword>
<evidence type="ECO:0000256" key="14">
    <source>
        <dbReference type="HAMAP-Rule" id="MF_01452"/>
    </source>
</evidence>
<dbReference type="RefSeq" id="WP_209797072.1">
    <property type="nucleotide sequence ID" value="NZ_JAGGJZ010000005.1"/>
</dbReference>
<dbReference type="HAMAP" id="MF_01452">
    <property type="entry name" value="AddB_type1"/>
    <property type="match status" value="1"/>
</dbReference>
<feature type="binding site" evidence="14">
    <location>
        <position position="1113"/>
    </location>
    <ligand>
        <name>[4Fe-4S] cluster</name>
        <dbReference type="ChEBI" id="CHEBI:49883"/>
    </ligand>
</feature>
<dbReference type="InterPro" id="IPR038726">
    <property type="entry name" value="PDDEXK_AddAB-type"/>
</dbReference>
<dbReference type="Gene3D" id="3.90.320.10">
    <property type="match status" value="1"/>
</dbReference>
<evidence type="ECO:0000256" key="5">
    <source>
        <dbReference type="ARBA" id="ARBA00022763"/>
    </source>
</evidence>
<dbReference type="Gene3D" id="6.10.140.1030">
    <property type="match status" value="1"/>
</dbReference>
<protein>
    <recommendedName>
        <fullName evidence="14">ATP-dependent helicase/deoxyribonuclease subunit B</fullName>
        <ecNumber evidence="14">3.1.-.-</ecNumber>
    </recommendedName>
    <alternativeName>
        <fullName evidence="14">ATP-dependent helicase/nuclease subunit AddB</fullName>
    </alternativeName>
</protein>
<accession>A0ABS4F1L1</accession>
<keyword evidence="10 14" id="KW-0408">Iron</keyword>
<keyword evidence="1 14" id="KW-0004">4Fe-4S</keyword>
<dbReference type="GO" id="GO:0003678">
    <property type="term" value="F:DNA helicase activity"/>
    <property type="evidence" value="ECO:0007669"/>
    <property type="project" value="UniProtKB-EC"/>
</dbReference>
<dbReference type="GO" id="GO:0016787">
    <property type="term" value="F:hydrolase activity"/>
    <property type="evidence" value="ECO:0007669"/>
    <property type="project" value="UniProtKB-KW"/>
</dbReference>
<evidence type="ECO:0000256" key="15">
    <source>
        <dbReference type="SAM" id="Coils"/>
    </source>
</evidence>
<dbReference type="Gene3D" id="3.40.50.300">
    <property type="entry name" value="P-loop containing nucleotide triphosphate hydrolases"/>
    <property type="match status" value="3"/>
</dbReference>
<feature type="coiled-coil region" evidence="15">
    <location>
        <begin position="129"/>
        <end position="168"/>
    </location>
</feature>
<dbReference type="Pfam" id="PF21445">
    <property type="entry name" value="ADDB_N"/>
    <property type="match status" value="1"/>
</dbReference>
<keyword evidence="3 14" id="KW-0479">Metal-binding</keyword>
<proteinExistence type="inferred from homology"/>
<dbReference type="InterPro" id="IPR014140">
    <property type="entry name" value="DNA_helicase_suAddB"/>
</dbReference>
<evidence type="ECO:0000256" key="13">
    <source>
        <dbReference type="ARBA" id="ARBA00023204"/>
    </source>
</evidence>
<evidence type="ECO:0000313" key="17">
    <source>
        <dbReference type="EMBL" id="MBP1890143.1"/>
    </source>
</evidence>
<dbReference type="NCBIfam" id="TIGR02773">
    <property type="entry name" value="addB_Gpos"/>
    <property type="match status" value="1"/>
</dbReference>
<evidence type="ECO:0000256" key="3">
    <source>
        <dbReference type="ARBA" id="ARBA00022723"/>
    </source>
</evidence>
<evidence type="ECO:0000256" key="10">
    <source>
        <dbReference type="ARBA" id="ARBA00023004"/>
    </source>
</evidence>
<keyword evidence="11 14" id="KW-0411">Iron-sulfur</keyword>
<gene>
    <name evidence="14" type="primary">addB</name>
    <name evidence="17" type="ORF">J2Z53_001733</name>
</gene>
<evidence type="ECO:0000256" key="7">
    <source>
        <dbReference type="ARBA" id="ARBA00022806"/>
    </source>
</evidence>
<comment type="cofactor">
    <cofactor evidence="14">
        <name>[4Fe-4S] cluster</name>
        <dbReference type="ChEBI" id="CHEBI:49883"/>
    </cofactor>
    <text evidence="14">Binds 1 [4Fe-4S] cluster.</text>
</comment>
<name>A0ABS4F1L1_9CLOT</name>
<reference evidence="17 18" key="1">
    <citation type="submission" date="2021-03" db="EMBL/GenBank/DDBJ databases">
        <title>Genomic Encyclopedia of Type Strains, Phase IV (KMG-IV): sequencing the most valuable type-strain genomes for metagenomic binning, comparative biology and taxonomic classification.</title>
        <authorList>
            <person name="Goeker M."/>
        </authorList>
    </citation>
    <scope>NUCLEOTIDE SEQUENCE [LARGE SCALE GENOMIC DNA]</scope>
    <source>
        <strain evidence="17 18">DSM 3984</strain>
    </source>
</reference>
<dbReference type="InterPro" id="IPR027417">
    <property type="entry name" value="P-loop_NTPase"/>
</dbReference>
<dbReference type="InterPro" id="IPR049035">
    <property type="entry name" value="ADDB_N"/>
</dbReference>
<feature type="binding site" evidence="14">
    <location>
        <position position="1104"/>
    </location>
    <ligand>
        <name>[4Fe-4S] cluster</name>
        <dbReference type="ChEBI" id="CHEBI:49883"/>
    </ligand>
</feature>
<keyword evidence="15" id="KW-0175">Coiled coil</keyword>
<feature type="domain" description="UvrD-like helicase C-terminal" evidence="16">
    <location>
        <begin position="277"/>
        <end position="580"/>
    </location>
</feature>
<keyword evidence="18" id="KW-1185">Reference proteome</keyword>
<comment type="caution">
    <text evidence="17">The sequence shown here is derived from an EMBL/GenBank/DDBJ whole genome shotgun (WGS) entry which is preliminary data.</text>
</comment>
<evidence type="ECO:0000256" key="12">
    <source>
        <dbReference type="ARBA" id="ARBA00023125"/>
    </source>
</evidence>
<evidence type="ECO:0000256" key="2">
    <source>
        <dbReference type="ARBA" id="ARBA00022722"/>
    </source>
</evidence>